<accession>A0A9D1Z7W7</accession>
<evidence type="ECO:0000313" key="4">
    <source>
        <dbReference type="Proteomes" id="UP000824135"/>
    </source>
</evidence>
<proteinExistence type="predicted"/>
<protein>
    <recommendedName>
        <fullName evidence="2">tRNA(Ile)-lysidine/2-thiocytidine synthase N-terminal domain-containing protein</fullName>
    </recommendedName>
</protein>
<name>A0A9D1Z7W7_9FIRM</name>
<feature type="domain" description="tRNA(Ile)-lysidine/2-thiocytidine synthase N-terminal" evidence="2">
    <location>
        <begin position="42"/>
        <end position="206"/>
    </location>
</feature>
<reference evidence="3" key="2">
    <citation type="submission" date="2021-04" db="EMBL/GenBank/DDBJ databases">
        <authorList>
            <person name="Gilroy R."/>
        </authorList>
    </citation>
    <scope>NUCLEOTIDE SEQUENCE</scope>
    <source>
        <strain evidence="3">CHK199-9574</strain>
    </source>
</reference>
<dbReference type="Pfam" id="PF01171">
    <property type="entry name" value="ATP_bind_3"/>
    <property type="match status" value="1"/>
</dbReference>
<dbReference type="Proteomes" id="UP000824135">
    <property type="component" value="Unassembled WGS sequence"/>
</dbReference>
<dbReference type="InterPro" id="IPR035107">
    <property type="entry name" value="tRNA_thiolation_TtcA_Ctu1"/>
</dbReference>
<dbReference type="PIRSF" id="PIRSF004976">
    <property type="entry name" value="ATPase_YdaO"/>
    <property type="match status" value="1"/>
</dbReference>
<evidence type="ECO:0000259" key="2">
    <source>
        <dbReference type="Pfam" id="PF01171"/>
    </source>
</evidence>
<dbReference type="GO" id="GO:0016740">
    <property type="term" value="F:transferase activity"/>
    <property type="evidence" value="ECO:0007669"/>
    <property type="project" value="UniProtKB-KW"/>
</dbReference>
<keyword evidence="1" id="KW-0808">Transferase</keyword>
<dbReference type="AlphaFoldDB" id="A0A9D1Z7W7"/>
<dbReference type="InterPro" id="IPR014729">
    <property type="entry name" value="Rossmann-like_a/b/a_fold"/>
</dbReference>
<dbReference type="CDD" id="cd24138">
    <property type="entry name" value="TtcA-like"/>
    <property type="match status" value="1"/>
</dbReference>
<dbReference type="GO" id="GO:0008033">
    <property type="term" value="P:tRNA processing"/>
    <property type="evidence" value="ECO:0007669"/>
    <property type="project" value="InterPro"/>
</dbReference>
<dbReference type="InterPro" id="IPR011063">
    <property type="entry name" value="TilS/TtcA_N"/>
</dbReference>
<dbReference type="PANTHER" id="PTHR43686:SF1">
    <property type="entry name" value="AMINOTRAN_5 DOMAIN-CONTAINING PROTEIN"/>
    <property type="match status" value="1"/>
</dbReference>
<dbReference type="Gene3D" id="3.40.50.620">
    <property type="entry name" value="HUPs"/>
    <property type="match status" value="1"/>
</dbReference>
<organism evidence="3 4">
    <name type="scientific">Candidatus Borkfalkia excrementavium</name>
    <dbReference type="NCBI Taxonomy" id="2838505"/>
    <lineage>
        <taxon>Bacteria</taxon>
        <taxon>Bacillati</taxon>
        <taxon>Bacillota</taxon>
        <taxon>Clostridia</taxon>
        <taxon>Christensenellales</taxon>
        <taxon>Christensenellaceae</taxon>
        <taxon>Candidatus Borkfalkia</taxon>
    </lineage>
</organism>
<reference evidence="3" key="1">
    <citation type="journal article" date="2021" name="PeerJ">
        <title>Extensive microbial diversity within the chicken gut microbiome revealed by metagenomics and culture.</title>
        <authorList>
            <person name="Gilroy R."/>
            <person name="Ravi A."/>
            <person name="Getino M."/>
            <person name="Pursley I."/>
            <person name="Horton D.L."/>
            <person name="Alikhan N.F."/>
            <person name="Baker D."/>
            <person name="Gharbi K."/>
            <person name="Hall N."/>
            <person name="Watson M."/>
            <person name="Adriaenssens E.M."/>
            <person name="Foster-Nyarko E."/>
            <person name="Jarju S."/>
            <person name="Secka A."/>
            <person name="Antonio M."/>
            <person name="Oren A."/>
            <person name="Chaudhuri R.R."/>
            <person name="La Ragione R."/>
            <person name="Hildebrand F."/>
            <person name="Pallen M.J."/>
        </authorList>
    </citation>
    <scope>NUCLEOTIDE SEQUENCE</scope>
    <source>
        <strain evidence="3">CHK199-9574</strain>
    </source>
</reference>
<dbReference type="EMBL" id="DXCO01000019">
    <property type="protein sequence ID" value="HIY77853.1"/>
    <property type="molecule type" value="Genomic_DNA"/>
</dbReference>
<gene>
    <name evidence="3" type="ORF">H9728_02305</name>
</gene>
<sequence length="277" mass="32276">MRELTERERIERSILTTYRKGVWSKFVRAVKEYALIEEGDRIAVCMSGGKDSALLAKCMQELQKHSPVRFGLEFIVMDPGYNPENRALIEKNANLLGIPAHIFETQIFEAVSEVVKNPCYLCARMRRGYLYEEALRLGCNKIALGHHFDDVIETILMGILYGGQMQSMPPKLKSTNHKGMQLIRPLYYVHERDILNWQKGNGLSFLRCACRFTERSEEKEDESKRREVKRLIARLKETNPNVDISIFRSAYNVHVDTLIKYDSKGKEYPFLERYEEK</sequence>
<comment type="caution">
    <text evidence="3">The sequence shown here is derived from an EMBL/GenBank/DDBJ whole genome shotgun (WGS) entry which is preliminary data.</text>
</comment>
<dbReference type="SUPFAM" id="SSF52402">
    <property type="entry name" value="Adenine nucleotide alpha hydrolases-like"/>
    <property type="match status" value="1"/>
</dbReference>
<evidence type="ECO:0000313" key="3">
    <source>
        <dbReference type="EMBL" id="HIY77853.1"/>
    </source>
</evidence>
<dbReference type="PANTHER" id="PTHR43686">
    <property type="entry name" value="SULFURTRANSFERASE-RELATED"/>
    <property type="match status" value="1"/>
</dbReference>
<evidence type="ECO:0000256" key="1">
    <source>
        <dbReference type="ARBA" id="ARBA00022679"/>
    </source>
</evidence>